<dbReference type="RefSeq" id="WP_120009756.1">
    <property type="nucleotide sequence ID" value="NZ_JALBUU010000004.1"/>
</dbReference>
<organism evidence="1 2">
    <name type="scientific">Teichococcus vastitatis</name>
    <dbReference type="NCBI Taxonomy" id="2307076"/>
    <lineage>
        <taxon>Bacteria</taxon>
        <taxon>Pseudomonadati</taxon>
        <taxon>Pseudomonadota</taxon>
        <taxon>Alphaproteobacteria</taxon>
        <taxon>Acetobacterales</taxon>
        <taxon>Roseomonadaceae</taxon>
        <taxon>Roseomonas</taxon>
    </lineage>
</organism>
<evidence type="ECO:0000313" key="1">
    <source>
        <dbReference type="EMBL" id="MCI0754801.1"/>
    </source>
</evidence>
<keyword evidence="2" id="KW-1185">Reference proteome</keyword>
<accession>A0ABS9W690</accession>
<reference evidence="1 2" key="1">
    <citation type="submission" date="2022-03" db="EMBL/GenBank/DDBJ databases">
        <title>Complete genome analysis of Roseomonas KG 17.1 : a prolific producer of plant growth promoters.</title>
        <authorList>
            <person name="Saadouli I."/>
            <person name="Najjari A."/>
            <person name="Mosbah A."/>
            <person name="Ouzari H.I."/>
        </authorList>
    </citation>
    <scope>NUCLEOTIDE SEQUENCE [LARGE SCALE GENOMIC DNA]</scope>
    <source>
        <strain evidence="1 2">KG17-1</strain>
    </source>
</reference>
<comment type="caution">
    <text evidence="1">The sequence shown here is derived from an EMBL/GenBank/DDBJ whole genome shotgun (WGS) entry which is preliminary data.</text>
</comment>
<name>A0ABS9W690_9PROT</name>
<dbReference type="EMBL" id="JALBUU010000004">
    <property type="protein sequence ID" value="MCI0754801.1"/>
    <property type="molecule type" value="Genomic_DNA"/>
</dbReference>
<evidence type="ECO:0000313" key="2">
    <source>
        <dbReference type="Proteomes" id="UP001201985"/>
    </source>
</evidence>
<dbReference type="Proteomes" id="UP001201985">
    <property type="component" value="Unassembled WGS sequence"/>
</dbReference>
<protein>
    <submittedName>
        <fullName evidence="1">Uncharacterized protein</fullName>
    </submittedName>
</protein>
<gene>
    <name evidence="1" type="ORF">MON41_13645</name>
</gene>
<sequence length="116" mass="12691">MQIIRRAPGEASLALGERILIDLVAAEVGDEEFEAVLERLEGFLKPTGSQPRLALTLQEGLLGAVQTELPLELVVIEEDPHDLPPLRITRHVVTPDPAALAVMLDRVERRLARSGT</sequence>
<proteinExistence type="predicted"/>